<feature type="domain" description="FAD dependent oxidoreductase" evidence="9">
    <location>
        <begin position="4"/>
        <end position="320"/>
    </location>
</feature>
<dbReference type="AlphaFoldDB" id="A0A1Y1KU84"/>
<name>A0A1Y1KU84_PHOPY</name>
<feature type="chain" id="PRO_5033750346" description="FAD dependent oxidoreductase domain-containing protein" evidence="8">
    <location>
        <begin position="20"/>
        <end position="334"/>
    </location>
</feature>
<dbReference type="InterPro" id="IPR023209">
    <property type="entry name" value="DAO"/>
</dbReference>
<keyword evidence="6" id="KW-0560">Oxidoreductase</keyword>
<comment type="similarity">
    <text evidence="3">Belongs to the DAMOX/DASOX family.</text>
</comment>
<feature type="signal peptide" evidence="8">
    <location>
        <begin position="1"/>
        <end position="19"/>
    </location>
</feature>
<dbReference type="Gene3D" id="3.40.50.720">
    <property type="entry name" value="NAD(P)-binding Rossmann-like Domain"/>
    <property type="match status" value="1"/>
</dbReference>
<evidence type="ECO:0000256" key="2">
    <source>
        <dbReference type="ARBA" id="ARBA00004253"/>
    </source>
</evidence>
<evidence type="ECO:0000313" key="12">
    <source>
        <dbReference type="Proteomes" id="UP000327044"/>
    </source>
</evidence>
<dbReference type="OrthoDB" id="2015447at2759"/>
<dbReference type="FunCoup" id="A0A1Y1KU84">
    <property type="interactions" value="155"/>
</dbReference>
<dbReference type="InParanoid" id="A0A1Y1KU84"/>
<proteinExistence type="inferred from homology"/>
<evidence type="ECO:0000256" key="4">
    <source>
        <dbReference type="ARBA" id="ARBA00022630"/>
    </source>
</evidence>
<evidence type="ECO:0000313" key="11">
    <source>
        <dbReference type="EMBL" id="KAB0791980.1"/>
    </source>
</evidence>
<dbReference type="GO" id="GO:0019478">
    <property type="term" value="P:D-amino acid catabolic process"/>
    <property type="evidence" value="ECO:0007669"/>
    <property type="project" value="TreeGrafter"/>
</dbReference>
<reference evidence="10" key="1">
    <citation type="journal article" date="2016" name="Sci. Rep.">
        <title>Molecular characterization of firefly nuptial gifts: a multi-omics approach sheds light on postcopulatory sexual selection.</title>
        <authorList>
            <person name="Al-Wathiqui N."/>
            <person name="Fallon T.R."/>
            <person name="South A."/>
            <person name="Weng J.K."/>
            <person name="Lewis S.M."/>
        </authorList>
    </citation>
    <scope>NUCLEOTIDE SEQUENCE</scope>
</reference>
<dbReference type="SUPFAM" id="SSF54373">
    <property type="entry name" value="FAD-linked reductases, C-terminal domain"/>
    <property type="match status" value="1"/>
</dbReference>
<keyword evidence="8" id="KW-0732">Signal</keyword>
<keyword evidence="5 7" id="KW-0274">FAD</keyword>
<dbReference type="GO" id="GO:0005782">
    <property type="term" value="C:peroxisomal matrix"/>
    <property type="evidence" value="ECO:0007669"/>
    <property type="project" value="UniProtKB-SubCell"/>
</dbReference>
<comment type="subcellular location">
    <subcellularLocation>
        <location evidence="2">Peroxisome matrix</location>
    </subcellularLocation>
</comment>
<dbReference type="SUPFAM" id="SSF51971">
    <property type="entry name" value="Nucleotide-binding domain"/>
    <property type="match status" value="1"/>
</dbReference>
<evidence type="ECO:0000256" key="6">
    <source>
        <dbReference type="ARBA" id="ARBA00023002"/>
    </source>
</evidence>
<dbReference type="Gene3D" id="3.30.9.10">
    <property type="entry name" value="D-Amino Acid Oxidase, subunit A, domain 2"/>
    <property type="match status" value="1"/>
</dbReference>
<dbReference type="Proteomes" id="UP000327044">
    <property type="component" value="Unassembled WGS sequence"/>
</dbReference>
<evidence type="ECO:0000256" key="8">
    <source>
        <dbReference type="SAM" id="SignalP"/>
    </source>
</evidence>
<dbReference type="PANTHER" id="PTHR11530">
    <property type="entry name" value="D-AMINO ACID OXIDASE"/>
    <property type="match status" value="1"/>
</dbReference>
<reference evidence="11" key="3">
    <citation type="submission" date="2019-08" db="EMBL/GenBank/DDBJ databases">
        <authorList>
            <consortium name="Photinus pyralis genome working group"/>
            <person name="Fallon T.R."/>
            <person name="Sander Lower S.E."/>
            <person name="Weng J.-K."/>
        </authorList>
    </citation>
    <scope>NUCLEOTIDE SEQUENCE</scope>
    <source>
        <strain evidence="11">1611_PpyrPB1</strain>
        <tissue evidence="11">Whole body</tissue>
    </source>
</reference>
<dbReference type="Pfam" id="PF01266">
    <property type="entry name" value="DAO"/>
    <property type="match status" value="1"/>
</dbReference>
<feature type="binding site" evidence="7">
    <location>
        <position position="182"/>
    </location>
    <ligand>
        <name>FAD</name>
        <dbReference type="ChEBI" id="CHEBI:57692"/>
    </ligand>
</feature>
<evidence type="ECO:0000256" key="1">
    <source>
        <dbReference type="ARBA" id="ARBA00001974"/>
    </source>
</evidence>
<accession>A0A1Y1KU84</accession>
<feature type="binding site" evidence="7">
    <location>
        <position position="305"/>
    </location>
    <ligand>
        <name>D-dopa</name>
        <dbReference type="ChEBI" id="CHEBI:149689"/>
    </ligand>
</feature>
<dbReference type="GO" id="GO:0071949">
    <property type="term" value="F:FAD binding"/>
    <property type="evidence" value="ECO:0007669"/>
    <property type="project" value="InterPro"/>
</dbReference>
<feature type="binding site" evidence="7">
    <location>
        <begin position="41"/>
        <end position="42"/>
    </location>
    <ligand>
        <name>FAD</name>
        <dbReference type="ChEBI" id="CHEBI:57692"/>
    </ligand>
</feature>
<evidence type="ECO:0000256" key="7">
    <source>
        <dbReference type="PIRSR" id="PIRSR000189-1"/>
    </source>
</evidence>
<keyword evidence="4" id="KW-0285">Flavoprotein</keyword>
<reference evidence="11 12" key="2">
    <citation type="journal article" date="2018" name="Elife">
        <title>Firefly genomes illuminate parallel origins of bioluminescence in beetles.</title>
        <authorList>
            <person name="Fallon T.R."/>
            <person name="Lower S.E."/>
            <person name="Chang C.H."/>
            <person name="Bessho-Uehara M."/>
            <person name="Martin G.J."/>
            <person name="Bewick A.J."/>
            <person name="Behringer M."/>
            <person name="Debat H.J."/>
            <person name="Wong I."/>
            <person name="Day J.C."/>
            <person name="Suvorov A."/>
            <person name="Silva C.J."/>
            <person name="Stanger-Hall K.F."/>
            <person name="Hall D.W."/>
            <person name="Schmitz R.J."/>
            <person name="Nelson D.R."/>
            <person name="Lewis S.M."/>
            <person name="Shigenobu S."/>
            <person name="Bybee S.M."/>
            <person name="Larracuente A.M."/>
            <person name="Oba Y."/>
            <person name="Weng J.K."/>
        </authorList>
    </citation>
    <scope>NUCLEOTIDE SEQUENCE [LARGE SCALE GENOMIC DNA]</scope>
    <source>
        <strain evidence="11">1611_PpyrPB1</strain>
        <tissue evidence="11">Whole body</tissue>
    </source>
</reference>
<dbReference type="PANTHER" id="PTHR11530:SF11">
    <property type="entry name" value="D-ASPARTATE OXIDASE"/>
    <property type="match status" value="1"/>
</dbReference>
<gene>
    <name evidence="11" type="ORF">PPYR_13941</name>
</gene>
<feature type="binding site" evidence="7">
    <location>
        <position position="275"/>
    </location>
    <ligand>
        <name>D-dopa</name>
        <dbReference type="ChEBI" id="CHEBI:149689"/>
    </ligand>
</feature>
<evidence type="ECO:0000256" key="3">
    <source>
        <dbReference type="ARBA" id="ARBA00006730"/>
    </source>
</evidence>
<sequence length="334" mass="37254">MHNIAVIGAGVIGLSAATALQEHLPNVNVTIYSEKISPNLTSNVAAGMWAPFLYQKTDNQKILSWGRGSHDQFLKLWKGGYANEAGICLQFVKSLSADIDIHVGQNIVWGEQQMPPEEVEFLTKLFKKDFKTAVNYVSFTCEPTRYLPFLQKRFIQNGGKIVMRKIKDFRELSHYNLVVNCTGLGAPELTQDTQMTPIRGTAIRVKAPWLFHSLMDDDIYIILNADTCVLGTTSQYGDYELSPRESETKNINHFCNSLVPALENAEYIKTSVGLRPGRVEVRLETEVRDVDGKQLPIVHNYGHGGCGVTLSYGCALNVVDLVREALKIPYSSKL</sequence>
<evidence type="ECO:0000313" key="10">
    <source>
        <dbReference type="EMBL" id="JAV62437.1"/>
    </source>
</evidence>
<feature type="binding site" evidence="7">
    <location>
        <begin position="304"/>
        <end position="309"/>
    </location>
    <ligand>
        <name>FAD</name>
        <dbReference type="ChEBI" id="CHEBI:57692"/>
    </ligand>
</feature>
<keyword evidence="12" id="KW-1185">Reference proteome</keyword>
<evidence type="ECO:0000259" key="9">
    <source>
        <dbReference type="Pfam" id="PF01266"/>
    </source>
</evidence>
<dbReference type="PROSITE" id="PS00677">
    <property type="entry name" value="DAO"/>
    <property type="match status" value="1"/>
</dbReference>
<feature type="binding site" evidence="7">
    <location>
        <position position="220"/>
    </location>
    <ligand>
        <name>D-dopa</name>
        <dbReference type="ChEBI" id="CHEBI:149689"/>
    </ligand>
</feature>
<comment type="cofactor">
    <cofactor evidence="1 7">
        <name>FAD</name>
        <dbReference type="ChEBI" id="CHEBI:57692"/>
    </cofactor>
</comment>
<dbReference type="InterPro" id="IPR006076">
    <property type="entry name" value="FAD-dep_OxRdtase"/>
</dbReference>
<evidence type="ECO:0000256" key="5">
    <source>
        <dbReference type="ARBA" id="ARBA00022827"/>
    </source>
</evidence>
<dbReference type="InterPro" id="IPR006181">
    <property type="entry name" value="D-amino_acid_oxidase_CS"/>
</dbReference>
<organism evidence="10">
    <name type="scientific">Photinus pyralis</name>
    <name type="common">Common eastern firefly</name>
    <name type="synonym">Lampyris pyralis</name>
    <dbReference type="NCBI Taxonomy" id="7054"/>
    <lineage>
        <taxon>Eukaryota</taxon>
        <taxon>Metazoa</taxon>
        <taxon>Ecdysozoa</taxon>
        <taxon>Arthropoda</taxon>
        <taxon>Hexapoda</taxon>
        <taxon>Insecta</taxon>
        <taxon>Pterygota</taxon>
        <taxon>Neoptera</taxon>
        <taxon>Endopterygota</taxon>
        <taxon>Coleoptera</taxon>
        <taxon>Polyphaga</taxon>
        <taxon>Elateriformia</taxon>
        <taxon>Elateroidea</taxon>
        <taxon>Lampyridae</taxon>
        <taxon>Lampyrinae</taxon>
        <taxon>Photinus</taxon>
    </lineage>
</organism>
<dbReference type="PIRSF" id="PIRSF000189">
    <property type="entry name" value="D-aa_oxidase"/>
    <property type="match status" value="1"/>
</dbReference>
<protein>
    <recommendedName>
        <fullName evidence="9">FAD dependent oxidoreductase domain-containing protein</fullName>
    </recommendedName>
</protein>
<dbReference type="EMBL" id="GEZM01079441">
    <property type="protein sequence ID" value="JAV62437.1"/>
    <property type="molecule type" value="Transcribed_RNA"/>
</dbReference>
<dbReference type="EMBL" id="VVIM01000010">
    <property type="protein sequence ID" value="KAB0791980.1"/>
    <property type="molecule type" value="Genomic_DNA"/>
</dbReference>
<dbReference type="GO" id="GO:0003884">
    <property type="term" value="F:D-amino-acid oxidase activity"/>
    <property type="evidence" value="ECO:0007669"/>
    <property type="project" value="InterPro"/>
</dbReference>